<reference evidence="5 6" key="1">
    <citation type="journal article" date="2020" name="Microorganisms">
        <title>Osmotic Adaptation and Compatible Solute Biosynthesis of Phototrophic Bacteria as Revealed from Genome Analyses.</title>
        <authorList>
            <person name="Imhoff J.F."/>
            <person name="Rahn T."/>
            <person name="Kunzel S."/>
            <person name="Keller A."/>
            <person name="Neulinger S.C."/>
        </authorList>
    </citation>
    <scope>NUCLEOTIDE SEQUENCE [LARGE SCALE GENOMIC DNA]</scope>
    <source>
        <strain evidence="5 6">DSM 25653</strain>
    </source>
</reference>
<dbReference type="EC" id="2.6.1.85" evidence="1"/>
<dbReference type="InterPro" id="IPR006805">
    <property type="entry name" value="Anth_synth_I_N"/>
</dbReference>
<dbReference type="GO" id="GO:0046820">
    <property type="term" value="F:4-amino-4-deoxychorismate synthase activity"/>
    <property type="evidence" value="ECO:0007669"/>
    <property type="project" value="UniProtKB-EC"/>
</dbReference>
<sequence length="499" mass="54069">MRYLNEIPYRADSASLFASISNRPWAMFLDSAAACGGGGRWDILVADPSATLVTRGAITEICDATGCRHSVDDPFALLRQALSLGTEASVDHSNAGLPFVGGAVGWLGYDLARRIERLPVQAIDAEGLPEMAIGIFDWAVVVDHAERRSWLVGAGRDTRTQARWPQLLRQFSEILSSNPGEAPPAQSLARAPLRASVPLRASDPLHASEPLRATGPLRSNLSPAAYATAFARIKDSIRAGDCYQINLAQRFAARATGDPWSAYCRLRQLNPAPFSAYLQTPFGQILSSSPERFLALRGRQVETRPIKGTRPRSADPHEDAALKRALAESPKDRAENLMIVDLLRNDLGRVCRPGSIQVPTLFATESYASVHHLVSTITGELRTDEDAASLLRACFPGGSITGAPKIRAMQIIEALEPHRRGVYCGAIGYLGFDGAMDTNIAIRTIVHSAGQVRFWSGGGLVHDSECEQEYRETFDKAARLIELLAPAAEGGVGCGTYWR</sequence>
<keyword evidence="6" id="KW-1185">Reference proteome</keyword>
<name>A0A9X0W884_9GAMM</name>
<organism evidence="5 6">
    <name type="scientific">Lamprobacter modestohalophilus</name>
    <dbReference type="NCBI Taxonomy" id="1064514"/>
    <lineage>
        <taxon>Bacteria</taxon>
        <taxon>Pseudomonadati</taxon>
        <taxon>Pseudomonadota</taxon>
        <taxon>Gammaproteobacteria</taxon>
        <taxon>Chromatiales</taxon>
        <taxon>Chromatiaceae</taxon>
        <taxon>Lamprobacter</taxon>
    </lineage>
</organism>
<evidence type="ECO:0000259" key="4">
    <source>
        <dbReference type="Pfam" id="PF04715"/>
    </source>
</evidence>
<comment type="caution">
    <text evidence="5">The sequence shown here is derived from an EMBL/GenBank/DDBJ whole genome shotgun (WGS) entry which is preliminary data.</text>
</comment>
<evidence type="ECO:0000256" key="2">
    <source>
        <dbReference type="ARBA" id="ARBA00022679"/>
    </source>
</evidence>
<dbReference type="InterPro" id="IPR005802">
    <property type="entry name" value="ADC_synth_comp_1"/>
</dbReference>
<dbReference type="SUPFAM" id="SSF56322">
    <property type="entry name" value="ADC synthase"/>
    <property type="match status" value="1"/>
</dbReference>
<dbReference type="InterPro" id="IPR005801">
    <property type="entry name" value="ADC_synthase"/>
</dbReference>
<gene>
    <name evidence="5" type="primary">pabB</name>
    <name evidence="5" type="ORF">CKO42_09280</name>
</gene>
<evidence type="ECO:0000313" key="6">
    <source>
        <dbReference type="Proteomes" id="UP001138768"/>
    </source>
</evidence>
<accession>A0A9X0W884</accession>
<dbReference type="AlphaFoldDB" id="A0A9X0W884"/>
<dbReference type="GO" id="GO:0009396">
    <property type="term" value="P:folic acid-containing compound biosynthetic process"/>
    <property type="evidence" value="ECO:0007669"/>
    <property type="project" value="InterPro"/>
</dbReference>
<dbReference type="EMBL" id="NRRY01000012">
    <property type="protein sequence ID" value="MBK1618622.1"/>
    <property type="molecule type" value="Genomic_DNA"/>
</dbReference>
<dbReference type="PRINTS" id="PR00095">
    <property type="entry name" value="ANTSNTHASEI"/>
</dbReference>
<protein>
    <recommendedName>
        <fullName evidence="1">aminodeoxychorismate synthase</fullName>
        <ecNumber evidence="1">2.6.1.85</ecNumber>
    </recommendedName>
</protein>
<dbReference type="GO" id="GO:0000162">
    <property type="term" value="P:L-tryptophan biosynthetic process"/>
    <property type="evidence" value="ECO:0007669"/>
    <property type="project" value="TreeGrafter"/>
</dbReference>
<dbReference type="RefSeq" id="WP_200242567.1">
    <property type="nucleotide sequence ID" value="NZ_NRRY01000012.1"/>
</dbReference>
<dbReference type="InterPro" id="IPR019999">
    <property type="entry name" value="Anth_synth_I-like"/>
</dbReference>
<evidence type="ECO:0000256" key="1">
    <source>
        <dbReference type="ARBA" id="ARBA00013139"/>
    </source>
</evidence>
<dbReference type="Pfam" id="PF00425">
    <property type="entry name" value="Chorismate_bind"/>
    <property type="match status" value="1"/>
</dbReference>
<dbReference type="PANTHER" id="PTHR11236">
    <property type="entry name" value="AMINOBENZOATE/ANTHRANILATE SYNTHASE"/>
    <property type="match status" value="1"/>
</dbReference>
<dbReference type="Proteomes" id="UP001138768">
    <property type="component" value="Unassembled WGS sequence"/>
</dbReference>
<evidence type="ECO:0000313" key="5">
    <source>
        <dbReference type="EMBL" id="MBK1618622.1"/>
    </source>
</evidence>
<dbReference type="PANTHER" id="PTHR11236:SF50">
    <property type="entry name" value="AMINODEOXYCHORISMATE SYNTHASE COMPONENT 1"/>
    <property type="match status" value="1"/>
</dbReference>
<keyword evidence="2" id="KW-0808">Transferase</keyword>
<feature type="domain" description="Anthranilate synthase component I N-terminal" evidence="4">
    <location>
        <begin position="14"/>
        <end position="150"/>
    </location>
</feature>
<evidence type="ECO:0000259" key="3">
    <source>
        <dbReference type="Pfam" id="PF00425"/>
    </source>
</evidence>
<dbReference type="InterPro" id="IPR015890">
    <property type="entry name" value="Chorismate_C"/>
</dbReference>
<feature type="domain" description="Chorismate-utilising enzyme C-terminal" evidence="3">
    <location>
        <begin position="224"/>
        <end position="476"/>
    </location>
</feature>
<proteinExistence type="predicted"/>
<dbReference type="Gene3D" id="3.60.120.10">
    <property type="entry name" value="Anthranilate synthase"/>
    <property type="match status" value="1"/>
</dbReference>
<dbReference type="Pfam" id="PF04715">
    <property type="entry name" value="Anth_synt_I_N"/>
    <property type="match status" value="1"/>
</dbReference>
<dbReference type="NCBIfam" id="TIGR00553">
    <property type="entry name" value="pabB"/>
    <property type="match status" value="1"/>
</dbReference>